<sequence>MDIHIIMAWGCHETRPTCNRSFVEDIHSREESSMILFEKVSALRGVIALGFVQAIFISACAHDVDDAPDLKGLNAETTDDGAIQSVSKPEGTNRAALNAEGTAPNSSDQVLIGCVHIRWCNAPGPDEVVCDTDDRPCTRQQRLDECIADANYGCGNWTYMRFDPPI</sequence>
<accession>A0ABZ2M1X9</accession>
<organism evidence="1 2">
    <name type="scientific">Pendulispora albinea</name>
    <dbReference type="NCBI Taxonomy" id="2741071"/>
    <lineage>
        <taxon>Bacteria</taxon>
        <taxon>Pseudomonadati</taxon>
        <taxon>Myxococcota</taxon>
        <taxon>Myxococcia</taxon>
        <taxon>Myxococcales</taxon>
        <taxon>Sorangiineae</taxon>
        <taxon>Pendulisporaceae</taxon>
        <taxon>Pendulispora</taxon>
    </lineage>
</organism>
<reference evidence="1 2" key="1">
    <citation type="submission" date="2021-12" db="EMBL/GenBank/DDBJ databases">
        <title>Discovery of the Pendulisporaceae a myxobacterial family with distinct sporulation behavior and unique specialized metabolism.</title>
        <authorList>
            <person name="Garcia R."/>
            <person name="Popoff A."/>
            <person name="Bader C.D."/>
            <person name="Loehr J."/>
            <person name="Walesch S."/>
            <person name="Walt C."/>
            <person name="Boldt J."/>
            <person name="Bunk B."/>
            <person name="Haeckl F.J.F.P.J."/>
            <person name="Gunesch A.P."/>
            <person name="Birkelbach J."/>
            <person name="Nuebel U."/>
            <person name="Pietschmann T."/>
            <person name="Bach T."/>
            <person name="Mueller R."/>
        </authorList>
    </citation>
    <scope>NUCLEOTIDE SEQUENCE [LARGE SCALE GENOMIC DNA]</scope>
    <source>
        <strain evidence="1 2">MSr11954</strain>
    </source>
</reference>
<evidence type="ECO:0000313" key="2">
    <source>
        <dbReference type="Proteomes" id="UP001370348"/>
    </source>
</evidence>
<evidence type="ECO:0008006" key="3">
    <source>
        <dbReference type="Google" id="ProtNLM"/>
    </source>
</evidence>
<proteinExistence type="predicted"/>
<dbReference type="RefSeq" id="WP_394826844.1">
    <property type="nucleotide sequence ID" value="NZ_CP089984.1"/>
</dbReference>
<keyword evidence="2" id="KW-1185">Reference proteome</keyword>
<dbReference type="Proteomes" id="UP001370348">
    <property type="component" value="Chromosome"/>
</dbReference>
<evidence type="ECO:0000313" key="1">
    <source>
        <dbReference type="EMBL" id="WXB17213.1"/>
    </source>
</evidence>
<gene>
    <name evidence="1" type="ORF">LZC94_08015</name>
</gene>
<dbReference type="EMBL" id="CP089984">
    <property type="protein sequence ID" value="WXB17213.1"/>
    <property type="molecule type" value="Genomic_DNA"/>
</dbReference>
<protein>
    <recommendedName>
        <fullName evidence="3">Lipoprotein</fullName>
    </recommendedName>
</protein>
<name>A0ABZ2M1X9_9BACT</name>